<keyword evidence="3" id="KW-0813">Transport</keyword>
<evidence type="ECO:0000256" key="5">
    <source>
        <dbReference type="ARBA" id="ARBA00055538"/>
    </source>
</evidence>
<evidence type="ECO:0000256" key="3">
    <source>
        <dbReference type="ARBA" id="ARBA00022448"/>
    </source>
</evidence>
<dbReference type="AlphaFoldDB" id="A0A4D7AVP8"/>
<comment type="function">
    <text evidence="5">Part of a binding-protein-dependent transport system for aliphatic sulfonates. Putative binding protein.</text>
</comment>
<feature type="domain" description="Solute-binding protein family 3/N-terminal" evidence="8">
    <location>
        <begin position="52"/>
        <end position="265"/>
    </location>
</feature>
<dbReference type="SMART" id="SM00062">
    <property type="entry name" value="PBPb"/>
    <property type="match status" value="1"/>
</dbReference>
<dbReference type="Proteomes" id="UP000298781">
    <property type="component" value="Chromosome"/>
</dbReference>
<evidence type="ECO:0000313" key="9">
    <source>
        <dbReference type="EMBL" id="QCI63861.1"/>
    </source>
</evidence>
<dbReference type="RefSeq" id="WP_136959318.1">
    <property type="nucleotide sequence ID" value="NZ_CP039690.1"/>
</dbReference>
<evidence type="ECO:0000256" key="4">
    <source>
        <dbReference type="ARBA" id="ARBA00022729"/>
    </source>
</evidence>
<dbReference type="CDD" id="cd13558">
    <property type="entry name" value="PBP2_SsuA_like_2"/>
    <property type="match status" value="1"/>
</dbReference>
<keyword evidence="4" id="KW-0732">Signal</keyword>
<dbReference type="InterPro" id="IPR006311">
    <property type="entry name" value="TAT_signal"/>
</dbReference>
<organism evidence="9 10">
    <name type="scientific">Phreatobacter stygius</name>
    <dbReference type="NCBI Taxonomy" id="1940610"/>
    <lineage>
        <taxon>Bacteria</taxon>
        <taxon>Pseudomonadati</taxon>
        <taxon>Pseudomonadota</taxon>
        <taxon>Alphaproteobacteria</taxon>
        <taxon>Hyphomicrobiales</taxon>
        <taxon>Phreatobacteraceae</taxon>
        <taxon>Phreatobacter</taxon>
    </lineage>
</organism>
<dbReference type="PANTHER" id="PTHR30024:SF48">
    <property type="entry name" value="ABC TRANSPORTER SUBSTRATE-BINDING PROTEIN"/>
    <property type="match status" value="1"/>
</dbReference>
<dbReference type="GO" id="GO:0042597">
    <property type="term" value="C:periplasmic space"/>
    <property type="evidence" value="ECO:0007669"/>
    <property type="project" value="UniProtKB-SubCell"/>
</dbReference>
<evidence type="ECO:0000259" key="8">
    <source>
        <dbReference type="SMART" id="SM00062"/>
    </source>
</evidence>
<dbReference type="InterPro" id="IPR010067">
    <property type="entry name" value="ABC_SsuA_sub-bd"/>
</dbReference>
<dbReference type="Pfam" id="PF09084">
    <property type="entry name" value="NMT1"/>
    <property type="match status" value="1"/>
</dbReference>
<dbReference type="PANTHER" id="PTHR30024">
    <property type="entry name" value="ALIPHATIC SULFONATES-BINDING PROTEIN-RELATED"/>
    <property type="match status" value="1"/>
</dbReference>
<reference evidence="9 10" key="1">
    <citation type="submission" date="2019-04" db="EMBL/GenBank/DDBJ databases">
        <title>Phreatobacter aquaticus sp. nov.</title>
        <authorList>
            <person name="Choi A."/>
        </authorList>
    </citation>
    <scope>NUCLEOTIDE SEQUENCE [LARGE SCALE GENOMIC DNA]</scope>
    <source>
        <strain evidence="9 10">KCTC 52518</strain>
    </source>
</reference>
<evidence type="ECO:0000256" key="7">
    <source>
        <dbReference type="SAM" id="MobiDB-lite"/>
    </source>
</evidence>
<dbReference type="OrthoDB" id="7374754at2"/>
<comment type="similarity">
    <text evidence="2">Belongs to the bacterial solute-binding protein SsuA/TauA family.</text>
</comment>
<name>A0A4D7AVP8_9HYPH</name>
<evidence type="ECO:0000313" key="10">
    <source>
        <dbReference type="Proteomes" id="UP000298781"/>
    </source>
</evidence>
<evidence type="ECO:0000256" key="2">
    <source>
        <dbReference type="ARBA" id="ARBA00010742"/>
    </source>
</evidence>
<dbReference type="EMBL" id="CP039690">
    <property type="protein sequence ID" value="QCI63861.1"/>
    <property type="molecule type" value="Genomic_DNA"/>
</dbReference>
<dbReference type="FunFam" id="3.40.190.10:FF:000050">
    <property type="entry name" value="Sulfonate ABC transporter substrate-binding protein"/>
    <property type="match status" value="1"/>
</dbReference>
<comment type="subcellular location">
    <subcellularLocation>
        <location evidence="1">Periplasm</location>
    </subcellularLocation>
</comment>
<proteinExistence type="inferred from homology"/>
<dbReference type="NCBIfam" id="TIGR01728">
    <property type="entry name" value="SsuA_fam"/>
    <property type="match status" value="1"/>
</dbReference>
<dbReference type="KEGG" id="pstg:E8M01_06150"/>
<dbReference type="InterPro" id="IPR015168">
    <property type="entry name" value="SsuA/THI5"/>
</dbReference>
<dbReference type="InterPro" id="IPR001638">
    <property type="entry name" value="Solute-binding_3/MltF_N"/>
</dbReference>
<dbReference type="SUPFAM" id="SSF53850">
    <property type="entry name" value="Periplasmic binding protein-like II"/>
    <property type="match status" value="1"/>
</dbReference>
<feature type="region of interest" description="Disordered" evidence="7">
    <location>
        <begin position="1"/>
        <end position="24"/>
    </location>
</feature>
<accession>A0A4D7AVP8</accession>
<dbReference type="GO" id="GO:0016020">
    <property type="term" value="C:membrane"/>
    <property type="evidence" value="ECO:0007669"/>
    <property type="project" value="InterPro"/>
</dbReference>
<gene>
    <name evidence="9" type="ORF">E8M01_06150</name>
</gene>
<evidence type="ECO:0000256" key="6">
    <source>
        <dbReference type="ARBA" id="ARBA00070228"/>
    </source>
</evidence>
<dbReference type="Gene3D" id="3.40.190.10">
    <property type="entry name" value="Periplasmic binding protein-like II"/>
    <property type="match status" value="2"/>
</dbReference>
<keyword evidence="10" id="KW-1185">Reference proteome</keyword>
<evidence type="ECO:0000256" key="1">
    <source>
        <dbReference type="ARBA" id="ARBA00004418"/>
    </source>
</evidence>
<dbReference type="GO" id="GO:0042626">
    <property type="term" value="F:ATPase-coupled transmembrane transporter activity"/>
    <property type="evidence" value="ECO:0007669"/>
    <property type="project" value="InterPro"/>
</dbReference>
<sequence>MSKQDMPSRALDVDPAGRPPAPSRRSLLAGGAALGATFLAAPALVRAQPAVLLRLGDQKGGVEALLKASGQLADLPFRVEINQFVAAAPLLEALNAGAVDVAWAGDAPTTFALANGTPAKIVAAHRTTGAATALLVKPGSPIRSVADLKGKTIGTSRGSIGQALVLSALKANGLPFNTVKFAFLLPAEAKTALESGAVDAWSTWGVFIAQGRVVDNYRVVVDGSNGILSGLSYLNALDSAIRDKRAAVAEIVRRVAIARHWANRHVDDYARFWAGLVGVSFEVAKFSFETAPSTPERIDDKVVADQQATADLYTTAGLVQRKLDVRQFFDTSFNGSVVV</sequence>
<dbReference type="PROSITE" id="PS51318">
    <property type="entry name" value="TAT"/>
    <property type="match status" value="1"/>
</dbReference>
<protein>
    <recommendedName>
        <fullName evidence="6">Putative aliphatic sulfonates-binding protein</fullName>
    </recommendedName>
</protein>